<dbReference type="NCBIfam" id="NF047612">
    <property type="entry name" value="LIC_10740_fam"/>
    <property type="match status" value="1"/>
</dbReference>
<keyword evidence="1" id="KW-0472">Membrane</keyword>
<evidence type="ECO:0000256" key="1">
    <source>
        <dbReference type="SAM" id="Phobius"/>
    </source>
</evidence>
<name>S3W275_9LEPT</name>
<dbReference type="Proteomes" id="UP000014540">
    <property type="component" value="Unassembled WGS sequence"/>
</dbReference>
<dbReference type="OrthoDB" id="336616at2"/>
<dbReference type="EMBL" id="AKWZ02000010">
    <property type="protein sequence ID" value="EPG74402.1"/>
    <property type="molecule type" value="Genomic_DNA"/>
</dbReference>
<dbReference type="AlphaFoldDB" id="S3W275"/>
<reference evidence="2" key="1">
    <citation type="submission" date="2013-04" db="EMBL/GenBank/DDBJ databases">
        <authorList>
            <person name="Harkins D.M."/>
            <person name="Durkin A.S."/>
            <person name="Selengut J.D."/>
            <person name="Sanka R."/>
            <person name="DePew J."/>
            <person name="Purushe J."/>
            <person name="Ahmed A."/>
            <person name="van der Linden H."/>
            <person name="Goris M.G.A."/>
            <person name="Hartskeerl R.A."/>
            <person name="Vinetz J.M."/>
            <person name="Sutton G.G."/>
            <person name="Nelson W.C."/>
            <person name="Fouts D.E."/>
        </authorList>
    </citation>
    <scope>NUCLEOTIDE SEQUENCE [LARGE SCALE GENOMIC DNA]</scope>
    <source>
        <strain evidence="2">BUT 6</strain>
    </source>
</reference>
<dbReference type="STRING" id="1193011.LEP1GSC058_2590"/>
<sequence length="257" mass="29938">MNWQKIKDVFGQIHARWEKFYAWIFSLSTLPANSSETKRLLFLTYSWILFLLFLTGFILAGKNPLKMLVPFTLYDLPNFDPRKSVIVYGSDGEGEIFTIHRKVLIDGKDFRHDVITLVGEVGEASFFDPSVPNDAVHFRNLKKLPNLQDSVISIWKRGDLLILDMRKSTLEELLSEMKFRIDYTYASQMTEEEKSREITRRKLALLSSSFLAAERTLFENYPELNRIEYRLGGEREEIPGLTYSLTESHLRKNSLPK</sequence>
<keyword evidence="3" id="KW-1185">Reference proteome</keyword>
<feature type="transmembrane region" description="Helical" evidence="1">
    <location>
        <begin position="40"/>
        <end position="60"/>
    </location>
</feature>
<gene>
    <name evidence="2" type="ORF">LEP1GSC058_2590</name>
</gene>
<proteinExistence type="predicted"/>
<keyword evidence="1" id="KW-1133">Transmembrane helix</keyword>
<evidence type="ECO:0000313" key="2">
    <source>
        <dbReference type="EMBL" id="EPG74402.1"/>
    </source>
</evidence>
<protein>
    <submittedName>
        <fullName evidence="2">Uncharacterized protein</fullName>
    </submittedName>
</protein>
<organism evidence="2 3">
    <name type="scientific">Leptospira fainei serovar Hurstbridge str. BUT 6</name>
    <dbReference type="NCBI Taxonomy" id="1193011"/>
    <lineage>
        <taxon>Bacteria</taxon>
        <taxon>Pseudomonadati</taxon>
        <taxon>Spirochaetota</taxon>
        <taxon>Spirochaetia</taxon>
        <taxon>Leptospirales</taxon>
        <taxon>Leptospiraceae</taxon>
        <taxon>Leptospira</taxon>
    </lineage>
</organism>
<comment type="caution">
    <text evidence="2">The sequence shown here is derived from an EMBL/GenBank/DDBJ whole genome shotgun (WGS) entry which is preliminary data.</text>
</comment>
<accession>S3W275</accession>
<evidence type="ECO:0000313" key="3">
    <source>
        <dbReference type="Proteomes" id="UP000014540"/>
    </source>
</evidence>
<dbReference type="RefSeq" id="WP_016550855.1">
    <property type="nucleotide sequence ID" value="NZ_AKWZ02000010.1"/>
</dbReference>
<keyword evidence="1" id="KW-0812">Transmembrane</keyword>